<proteinExistence type="predicted"/>
<dbReference type="Pfam" id="PF00271">
    <property type="entry name" value="Helicase_C"/>
    <property type="match status" value="1"/>
</dbReference>
<name>A0ABR6VUT9_9BACT</name>
<sequence>MPMQLRGYQESAVSSIIPWLRENPGQNGLVVMATGTGKSYVMAEFMRRTLEKWPDTRIICATHVADLVDSNYKELKNIWPKAPAGVYSAGLKSRDTNAPIIFAGIQSIYNRAYDFQKCNILLVDEAHTISREGKSRWGQFIKDMLVINPRMRIIGFTATEFRLDSGNLIGGEDALFHGVIYEYGLLEAVQDGYLCEIIPKSMATKIDMSAVGKTKGEYKQGEMDRAVDQEAITKAAIKELMEYGHDRKTWMLFCTSVKHCQHVCEEIRSYGISCEVVTGETSQAERERIYAALKNGSLRSVCSVAVMTTGTNIPNIDLIGGLRPTASAGLLVQMAGRGTRLSPGKKNCLYLDWAGNIANHGPLDKIRGRDRSKPGDGIPPMKECPNCSAIVFAGIRICPDCSHEFPPPEPKINAIADNVAMLSTQKILEEITVEDVQYHIHEKKGKKPCLRVEYYDSGYNGYREWIHFEILGNPRIRAANWWRLRTDLQLPNKTADAFELVKHLKVPGKITVDVGPKYPEIVAYDFSGCQQEEVLLDWDNLSE</sequence>
<dbReference type="Gene3D" id="3.40.50.300">
    <property type="entry name" value="P-loop containing nucleotide triphosphate hydrolases"/>
    <property type="match status" value="2"/>
</dbReference>
<gene>
    <name evidence="3" type="ORF">H7U12_13165</name>
</gene>
<reference evidence="3 4" key="1">
    <citation type="journal article" date="2019" name="Int. J. Syst. Evol. Microbiol.">
        <title>Rufibacter sediminis sp. nov., isolated from freshwater lake sediment.</title>
        <authorList>
            <person name="Qu J.H."/>
            <person name="Zhang L.J."/>
            <person name="Fu Y.H."/>
            <person name="Li H.F."/>
        </authorList>
    </citation>
    <scope>NUCLEOTIDE SEQUENCE [LARGE SCALE GENOMIC DNA]</scope>
    <source>
        <strain evidence="3 4">H-1</strain>
    </source>
</reference>
<dbReference type="PROSITE" id="PS51192">
    <property type="entry name" value="HELICASE_ATP_BIND_1"/>
    <property type="match status" value="1"/>
</dbReference>
<dbReference type="SUPFAM" id="SSF52540">
    <property type="entry name" value="P-loop containing nucleoside triphosphate hydrolases"/>
    <property type="match status" value="1"/>
</dbReference>
<evidence type="ECO:0000313" key="4">
    <source>
        <dbReference type="Proteomes" id="UP000659698"/>
    </source>
</evidence>
<dbReference type="SMART" id="SM00487">
    <property type="entry name" value="DEXDc"/>
    <property type="match status" value="1"/>
</dbReference>
<accession>A0ABR6VUT9</accession>
<dbReference type="SMART" id="SM00490">
    <property type="entry name" value="HELICc"/>
    <property type="match status" value="1"/>
</dbReference>
<evidence type="ECO:0000259" key="2">
    <source>
        <dbReference type="PROSITE" id="PS51194"/>
    </source>
</evidence>
<dbReference type="EMBL" id="JACOAF010000030">
    <property type="protein sequence ID" value="MBC3540637.1"/>
    <property type="molecule type" value="Genomic_DNA"/>
</dbReference>
<dbReference type="GO" id="GO:0004386">
    <property type="term" value="F:helicase activity"/>
    <property type="evidence" value="ECO:0007669"/>
    <property type="project" value="UniProtKB-KW"/>
</dbReference>
<dbReference type="InterPro" id="IPR014001">
    <property type="entry name" value="Helicase_ATP-bd"/>
</dbReference>
<keyword evidence="3" id="KW-0378">Hydrolase</keyword>
<dbReference type="InterPro" id="IPR027417">
    <property type="entry name" value="P-loop_NTPase"/>
</dbReference>
<feature type="domain" description="Helicase ATP-binding" evidence="1">
    <location>
        <begin position="19"/>
        <end position="159"/>
    </location>
</feature>
<keyword evidence="3" id="KW-0067">ATP-binding</keyword>
<dbReference type="InterPro" id="IPR001650">
    <property type="entry name" value="Helicase_C-like"/>
</dbReference>
<evidence type="ECO:0000313" key="3">
    <source>
        <dbReference type="EMBL" id="MBC3540637.1"/>
    </source>
</evidence>
<keyword evidence="3" id="KW-0547">Nucleotide-binding</keyword>
<feature type="domain" description="Helicase C-terminal" evidence="2">
    <location>
        <begin position="236"/>
        <end position="386"/>
    </location>
</feature>
<dbReference type="PANTHER" id="PTHR47396:SF1">
    <property type="entry name" value="ATP-DEPENDENT HELICASE IRC3-RELATED"/>
    <property type="match status" value="1"/>
</dbReference>
<comment type="caution">
    <text evidence="3">The sequence shown here is derived from an EMBL/GenBank/DDBJ whole genome shotgun (WGS) entry which is preliminary data.</text>
</comment>
<keyword evidence="4" id="KW-1185">Reference proteome</keyword>
<dbReference type="InterPro" id="IPR050742">
    <property type="entry name" value="Helicase_Restrict-Modif_Enz"/>
</dbReference>
<evidence type="ECO:0000259" key="1">
    <source>
        <dbReference type="PROSITE" id="PS51192"/>
    </source>
</evidence>
<dbReference type="PROSITE" id="PS51194">
    <property type="entry name" value="HELICASE_CTER"/>
    <property type="match status" value="1"/>
</dbReference>
<dbReference type="Proteomes" id="UP000659698">
    <property type="component" value="Unassembled WGS sequence"/>
</dbReference>
<dbReference type="PANTHER" id="PTHR47396">
    <property type="entry name" value="TYPE I RESTRICTION ENZYME ECOKI R PROTEIN"/>
    <property type="match status" value="1"/>
</dbReference>
<dbReference type="Pfam" id="PF04851">
    <property type="entry name" value="ResIII"/>
    <property type="match status" value="1"/>
</dbReference>
<organism evidence="3 4">
    <name type="scientific">Rufibacter sediminis</name>
    <dbReference type="NCBI Taxonomy" id="2762756"/>
    <lineage>
        <taxon>Bacteria</taxon>
        <taxon>Pseudomonadati</taxon>
        <taxon>Bacteroidota</taxon>
        <taxon>Cytophagia</taxon>
        <taxon>Cytophagales</taxon>
        <taxon>Hymenobacteraceae</taxon>
        <taxon>Rufibacter</taxon>
    </lineage>
</organism>
<protein>
    <submittedName>
        <fullName evidence="3">DEAD/DEAH box helicase family protein</fullName>
    </submittedName>
</protein>
<keyword evidence="3" id="KW-0347">Helicase</keyword>
<dbReference type="InterPro" id="IPR006935">
    <property type="entry name" value="Helicase/UvrB_N"/>
</dbReference>